<protein>
    <recommendedName>
        <fullName evidence="6">Heme haloperoxidase family profile domain-containing protein</fullName>
    </recommendedName>
</protein>
<dbReference type="InterPro" id="IPR002401">
    <property type="entry name" value="Cyt_P450_E_grp-I"/>
</dbReference>
<evidence type="ECO:0000256" key="4">
    <source>
        <dbReference type="ARBA" id="ARBA00023004"/>
    </source>
</evidence>
<dbReference type="EMBL" id="QXFW01000351">
    <property type="protein sequence ID" value="KAE9015116.1"/>
    <property type="molecule type" value="Genomic_DNA"/>
</dbReference>
<dbReference type="GO" id="GO:0005506">
    <property type="term" value="F:iron ion binding"/>
    <property type="evidence" value="ECO:0007669"/>
    <property type="project" value="InterPro"/>
</dbReference>
<dbReference type="Pfam" id="PF01328">
    <property type="entry name" value="Peroxidase_2"/>
    <property type="match status" value="1"/>
</dbReference>
<sequence>MGGSSTSSASALWVALPTAAAAAVLAYLLVPDERQRAIRRLPAPASTLPVLGNTLDMMSLELPRLHDWIAEQCKAFGGRTWRLQVIGAPPLVVVSSVEGFEDVLKTQFEVFDKGERMNAIFRDVAGGGIVAVDGPQWVAQRKMLSRLFTMRAFRETISQCVHDYTLVLGRMLGDAARTGVPVDFADVMHRFSFDVFTDIAFGLQGNALEGGEHTQFMEAMSKIVHNLELRFHSPDWLWKLKRALKLGSEKELAQEVAILDKMVFTIINKNMERKFNPDAAAAEWPPRPQRSTKDVVSLFLDAHDEQKAAGEEGADTPLDATFLRDIAVVVLLAGKDTTAWSMSWLVIMLNRNPKVETKLRQELREKLPRLFSDPNYVPTMDDVEGLVYLEAVLRENLRLNPLVPLNAKEANRDTTLVDGTFVKKGTRVYIPAYTLATLSNSLEMFNMSTVGAMTTTATLSVALTCGVIAMALNSLLLVDDSTPSPAFHPLTSGTHEYFRPADDQVWGLPGNSSFAYFRSPCPALNALANHGHIPRDGKKLTPAILGEGIMKVYNLDKRLLDLIFLALPPNFTLADLGNPNFIDHDASLVHDDSFFQVEPFKVNTTLVDELLSSATVSGDHGSRVLTKHSVARFRRRRELESARENPEFSMSALASFVANGEAAFVLQGLGDFNSATISVEHARSFLVDERIPTDFQPSKTPITITSVLLAIAELKLRAWLG</sequence>
<dbReference type="GO" id="GO:0020037">
    <property type="term" value="F:heme binding"/>
    <property type="evidence" value="ECO:0007669"/>
    <property type="project" value="InterPro"/>
</dbReference>
<gene>
    <name evidence="7" type="ORF">PF011_g7770</name>
</gene>
<dbReference type="PRINTS" id="PR00463">
    <property type="entry name" value="EP450I"/>
</dbReference>
<keyword evidence="5" id="KW-0812">Transmembrane</keyword>
<evidence type="ECO:0000259" key="6">
    <source>
        <dbReference type="PROSITE" id="PS51405"/>
    </source>
</evidence>
<dbReference type="Pfam" id="PF00067">
    <property type="entry name" value="p450"/>
    <property type="match status" value="1"/>
</dbReference>
<evidence type="ECO:0000313" key="8">
    <source>
        <dbReference type="Proteomes" id="UP000460718"/>
    </source>
</evidence>
<dbReference type="GO" id="GO:0004497">
    <property type="term" value="F:monooxygenase activity"/>
    <property type="evidence" value="ECO:0007669"/>
    <property type="project" value="InterPro"/>
</dbReference>
<dbReference type="Proteomes" id="UP000460718">
    <property type="component" value="Unassembled WGS sequence"/>
</dbReference>
<keyword evidence="3" id="KW-0560">Oxidoreductase</keyword>
<proteinExistence type="inferred from homology"/>
<evidence type="ECO:0000256" key="3">
    <source>
        <dbReference type="ARBA" id="ARBA00023002"/>
    </source>
</evidence>
<feature type="domain" description="Heme haloperoxidase family profile" evidence="6">
    <location>
        <begin position="493"/>
        <end position="709"/>
    </location>
</feature>
<comment type="similarity">
    <text evidence="1">Belongs to the cytochrome P450 family.</text>
</comment>
<dbReference type="GO" id="GO:0004601">
    <property type="term" value="F:peroxidase activity"/>
    <property type="evidence" value="ECO:0007669"/>
    <property type="project" value="InterPro"/>
</dbReference>
<dbReference type="InterPro" id="IPR036851">
    <property type="entry name" value="Chloroperoxidase-like_sf"/>
</dbReference>
<keyword evidence="2" id="KW-0479">Metal-binding</keyword>
<name>A0A6A3L682_9STRA</name>
<dbReference type="InterPro" id="IPR036396">
    <property type="entry name" value="Cyt_P450_sf"/>
</dbReference>
<dbReference type="AlphaFoldDB" id="A0A6A3L682"/>
<keyword evidence="4" id="KW-0408">Iron</keyword>
<reference evidence="7 8" key="1">
    <citation type="submission" date="2018-09" db="EMBL/GenBank/DDBJ databases">
        <title>Genomic investigation of the strawberry pathogen Phytophthora fragariae indicates pathogenicity is determined by transcriptional variation in three key races.</title>
        <authorList>
            <person name="Adams T.M."/>
            <person name="Armitage A.D."/>
            <person name="Sobczyk M.K."/>
            <person name="Bates H.J."/>
            <person name="Dunwell J.M."/>
            <person name="Nellist C.F."/>
            <person name="Harrison R.J."/>
        </authorList>
    </citation>
    <scope>NUCLEOTIDE SEQUENCE [LARGE SCALE GENOMIC DNA]</scope>
    <source>
        <strain evidence="7 8">SCRP245</strain>
    </source>
</reference>
<comment type="caution">
    <text evidence="7">The sequence shown here is derived from an EMBL/GenBank/DDBJ whole genome shotgun (WGS) entry which is preliminary data.</text>
</comment>
<dbReference type="SUPFAM" id="SSF48264">
    <property type="entry name" value="Cytochrome P450"/>
    <property type="match status" value="1"/>
</dbReference>
<evidence type="ECO:0000256" key="2">
    <source>
        <dbReference type="ARBA" id="ARBA00022723"/>
    </source>
</evidence>
<dbReference type="Gene3D" id="1.10.630.10">
    <property type="entry name" value="Cytochrome P450"/>
    <property type="match status" value="1"/>
</dbReference>
<evidence type="ECO:0000313" key="7">
    <source>
        <dbReference type="EMBL" id="KAE9015116.1"/>
    </source>
</evidence>
<evidence type="ECO:0000256" key="1">
    <source>
        <dbReference type="ARBA" id="ARBA00010617"/>
    </source>
</evidence>
<dbReference type="InterPro" id="IPR000028">
    <property type="entry name" value="Chloroperoxidase"/>
</dbReference>
<accession>A0A6A3L682</accession>
<dbReference type="PANTHER" id="PTHR24296">
    <property type="entry name" value="CYTOCHROME P450"/>
    <property type="match status" value="1"/>
</dbReference>
<dbReference type="SUPFAM" id="SSF47571">
    <property type="entry name" value="Cloroperoxidase"/>
    <property type="match status" value="1"/>
</dbReference>
<dbReference type="InterPro" id="IPR001128">
    <property type="entry name" value="Cyt_P450"/>
</dbReference>
<dbReference type="GO" id="GO:0016705">
    <property type="term" value="F:oxidoreductase activity, acting on paired donors, with incorporation or reduction of molecular oxygen"/>
    <property type="evidence" value="ECO:0007669"/>
    <property type="project" value="InterPro"/>
</dbReference>
<dbReference type="PROSITE" id="PS51405">
    <property type="entry name" value="HEME_HALOPEROXIDASE"/>
    <property type="match status" value="1"/>
</dbReference>
<dbReference type="Gene3D" id="1.10.489.10">
    <property type="entry name" value="Chloroperoxidase-like"/>
    <property type="match status" value="1"/>
</dbReference>
<feature type="transmembrane region" description="Helical" evidence="5">
    <location>
        <begin position="12"/>
        <end position="30"/>
    </location>
</feature>
<keyword evidence="5" id="KW-1133">Transmembrane helix</keyword>
<organism evidence="7 8">
    <name type="scientific">Phytophthora fragariae</name>
    <dbReference type="NCBI Taxonomy" id="53985"/>
    <lineage>
        <taxon>Eukaryota</taxon>
        <taxon>Sar</taxon>
        <taxon>Stramenopiles</taxon>
        <taxon>Oomycota</taxon>
        <taxon>Peronosporomycetes</taxon>
        <taxon>Peronosporales</taxon>
        <taxon>Peronosporaceae</taxon>
        <taxon>Phytophthora</taxon>
    </lineage>
</organism>
<evidence type="ECO:0000256" key="5">
    <source>
        <dbReference type="SAM" id="Phobius"/>
    </source>
</evidence>
<keyword evidence="5" id="KW-0472">Membrane</keyword>